<protein>
    <submittedName>
        <fullName evidence="2">PadR family transcriptional regulator</fullName>
    </submittedName>
</protein>
<keyword evidence="3" id="KW-1185">Reference proteome</keyword>
<proteinExistence type="predicted"/>
<dbReference type="InterPro" id="IPR036388">
    <property type="entry name" value="WH-like_DNA-bd_sf"/>
</dbReference>
<sequence length="108" mass="12841">MDIQLKRGLLDVCVLAAIKNEDSYGYQIIKDMKPYVQISESTLYPILRRLEAASYLTVWTAEHGGRLRKYYHITPLGLKRIDDFKQEWKEIVSIYQFVVREEQRNDEE</sequence>
<dbReference type="PANTHER" id="PTHR33169">
    <property type="entry name" value="PADR-FAMILY TRANSCRIPTIONAL REGULATOR"/>
    <property type="match status" value="1"/>
</dbReference>
<dbReference type="InterPro" id="IPR036390">
    <property type="entry name" value="WH_DNA-bd_sf"/>
</dbReference>
<name>A0A938X5Q8_9FIRM</name>
<dbReference type="PANTHER" id="PTHR33169:SF14">
    <property type="entry name" value="TRANSCRIPTIONAL REGULATOR RV3488"/>
    <property type="match status" value="1"/>
</dbReference>
<evidence type="ECO:0000313" key="2">
    <source>
        <dbReference type="EMBL" id="MBM6920468.1"/>
    </source>
</evidence>
<dbReference type="EMBL" id="JACJKY010000005">
    <property type="protein sequence ID" value="MBM6920468.1"/>
    <property type="molecule type" value="Genomic_DNA"/>
</dbReference>
<reference evidence="2" key="1">
    <citation type="submission" date="2020-08" db="EMBL/GenBank/DDBJ databases">
        <authorList>
            <person name="Cejkova D."/>
            <person name="Kubasova T."/>
            <person name="Jahodarova E."/>
            <person name="Rychlik I."/>
        </authorList>
    </citation>
    <scope>NUCLEOTIDE SEQUENCE</scope>
    <source>
        <strain evidence="2">An559</strain>
    </source>
</reference>
<evidence type="ECO:0000313" key="3">
    <source>
        <dbReference type="Proteomes" id="UP000774750"/>
    </source>
</evidence>
<dbReference type="SUPFAM" id="SSF46785">
    <property type="entry name" value="Winged helix' DNA-binding domain"/>
    <property type="match status" value="1"/>
</dbReference>
<evidence type="ECO:0000259" key="1">
    <source>
        <dbReference type="Pfam" id="PF03551"/>
    </source>
</evidence>
<organism evidence="2 3">
    <name type="scientific">Merdimmobilis hominis</name>
    <dbReference type="NCBI Taxonomy" id="2897707"/>
    <lineage>
        <taxon>Bacteria</taxon>
        <taxon>Bacillati</taxon>
        <taxon>Bacillota</taxon>
        <taxon>Clostridia</taxon>
        <taxon>Eubacteriales</taxon>
        <taxon>Oscillospiraceae</taxon>
        <taxon>Merdimmobilis</taxon>
    </lineage>
</organism>
<comment type="caution">
    <text evidence="2">The sequence shown here is derived from an EMBL/GenBank/DDBJ whole genome shotgun (WGS) entry which is preliminary data.</text>
</comment>
<dbReference type="InterPro" id="IPR005149">
    <property type="entry name" value="Tscrpt_reg_PadR_N"/>
</dbReference>
<gene>
    <name evidence="2" type="ORF">H6A12_04770</name>
</gene>
<accession>A0A938X5Q8</accession>
<dbReference type="Proteomes" id="UP000774750">
    <property type="component" value="Unassembled WGS sequence"/>
</dbReference>
<dbReference type="InterPro" id="IPR052509">
    <property type="entry name" value="Metal_resp_DNA-bind_regulator"/>
</dbReference>
<reference evidence="2" key="2">
    <citation type="journal article" date="2021" name="Sci. Rep.">
        <title>The distribution of antibiotic resistance genes in chicken gut microbiota commensals.</title>
        <authorList>
            <person name="Juricova H."/>
            <person name="Matiasovicova J."/>
            <person name="Kubasova T."/>
            <person name="Cejkova D."/>
            <person name="Rychlik I."/>
        </authorList>
    </citation>
    <scope>NUCLEOTIDE SEQUENCE</scope>
    <source>
        <strain evidence="2">An559</strain>
    </source>
</reference>
<dbReference type="AlphaFoldDB" id="A0A938X5Q8"/>
<dbReference type="Pfam" id="PF03551">
    <property type="entry name" value="PadR"/>
    <property type="match status" value="1"/>
</dbReference>
<dbReference type="RefSeq" id="WP_204445362.1">
    <property type="nucleotide sequence ID" value="NZ_JACJKY010000005.1"/>
</dbReference>
<feature type="domain" description="Transcription regulator PadR N-terminal" evidence="1">
    <location>
        <begin position="14"/>
        <end position="81"/>
    </location>
</feature>
<dbReference type="Gene3D" id="1.10.10.10">
    <property type="entry name" value="Winged helix-like DNA-binding domain superfamily/Winged helix DNA-binding domain"/>
    <property type="match status" value="1"/>
</dbReference>